<dbReference type="eggNOG" id="KOG2303">
    <property type="taxonomic scope" value="Eukaryota"/>
</dbReference>
<dbReference type="CDD" id="cd07570">
    <property type="entry name" value="GAT_Gln-NAD-synth"/>
    <property type="match status" value="1"/>
</dbReference>
<dbReference type="CDD" id="cd00553">
    <property type="entry name" value="NAD_synthase"/>
    <property type="match status" value="1"/>
</dbReference>
<keyword evidence="4 7" id="KW-0547">Nucleotide-binding</keyword>
<evidence type="ECO:0000256" key="4">
    <source>
        <dbReference type="ARBA" id="ARBA00022741"/>
    </source>
</evidence>
<dbReference type="InterPro" id="IPR014729">
    <property type="entry name" value="Rossmann-like_a/b/a_fold"/>
</dbReference>
<dbReference type="InterPro" id="IPR041856">
    <property type="entry name" value="NAD+_synth_C"/>
</dbReference>
<dbReference type="HAMAP" id="MF_02090">
    <property type="entry name" value="NadE_glutamine_dep"/>
    <property type="match status" value="1"/>
</dbReference>
<organism evidence="11">
    <name type="scientific">Aureococcus anophagefferens</name>
    <name type="common">Harmful bloom alga</name>
    <dbReference type="NCBI Taxonomy" id="44056"/>
    <lineage>
        <taxon>Eukaryota</taxon>
        <taxon>Sar</taxon>
        <taxon>Stramenopiles</taxon>
        <taxon>Ochrophyta</taxon>
        <taxon>Pelagophyceae</taxon>
        <taxon>Pelagomonadales</taxon>
        <taxon>Pelagomonadaceae</taxon>
        <taxon>Aureococcus</taxon>
    </lineage>
</organism>
<comment type="pathway">
    <text evidence="1 7">Cofactor biosynthesis; NAD(+) biosynthesis; NAD(+) from deamido-NAD(+) (L-Gln route): step 1/1.</text>
</comment>
<evidence type="ECO:0000256" key="2">
    <source>
        <dbReference type="ARBA" id="ARBA00007145"/>
    </source>
</evidence>
<evidence type="ECO:0000313" key="11">
    <source>
        <dbReference type="Proteomes" id="UP000002729"/>
    </source>
</evidence>
<dbReference type="Gene3D" id="3.40.50.620">
    <property type="entry name" value="HUPs"/>
    <property type="match status" value="1"/>
</dbReference>
<dbReference type="GO" id="GO:0009435">
    <property type="term" value="P:NAD+ biosynthetic process"/>
    <property type="evidence" value="ECO:0007669"/>
    <property type="project" value="UniProtKB-UniRule"/>
</dbReference>
<sequence length="736" mass="80159">MQSAWGGDRSFFDLHAHDFVRVSTCVPRVFLGDPLRNAAAIGELYDRAVADGSSCCVFPELCVCGYALDDLLQQDAILRETLEALALLKARTAPGKALLVVGAPLRVDGRLYNCAVVLHGGRALGVIPKSYLPNFREFYEARQFVSGRERCCGDVLPGTFLGEAGVPFRADVVFRCAENADFCVGVEVCQDVWVPVPPSTFQAFRGATVLCNLSASNITIDKSRYRHALVASMSSKNYCAYLYTSAGAGESTNDLAWDGQAVIYECGDLLGESERFADDVRGQALHGDVDLGRVAQDRSRDMTWSQNGRDFRDLVEKVRVVDFSLVPGGSHGLGFRRVAKRPYVPSDPATLAERCYECYNIQVSGLAQRMRASGLKKLVIGVSGGLDSTHALLVCCQALDKLGLPRSNCLAYTMPGFATTAATKSYALELMRCLGVTAETLDITPSCEVMLGDLGHAYAAGERGRAVYDVTFENVQAGERTNHLFRLANHKGAFVVGTGDLSELALGWCTYGVGDHMSHYCVNASVPKSLIQCVIQWVISSDFVGAEANAVLTSILAVEISPELVPQEDGEAMQSTEDALGPYDLHDFQLYCATRRGFAPAKAAYLAMHAWASDCPDTWERAHFEREPPPTLAGAAAVLEDRAFPLAKVLDFQRTFLRRFFLTSQFKRTCVPNAPKVGDGGSLSPRGDWRAPSDSSWQPWHRGWQATVKWARASAAADGHAELARDLEALMSVYEL</sequence>
<dbReference type="KEGG" id="aaf:AURANDRAFT_55011"/>
<dbReference type="OrthoDB" id="10266307at2759"/>
<keyword evidence="3 7" id="KW-0436">Ligase</keyword>
<dbReference type="EC" id="6.3.5.1" evidence="7"/>
<dbReference type="SUPFAM" id="SSF56317">
    <property type="entry name" value="Carbon-nitrogen hydrolase"/>
    <property type="match status" value="1"/>
</dbReference>
<dbReference type="Gene3D" id="3.60.110.10">
    <property type="entry name" value="Carbon-nitrogen hydrolase"/>
    <property type="match status" value="1"/>
</dbReference>
<dbReference type="GO" id="GO:0004359">
    <property type="term" value="F:glutaminase activity"/>
    <property type="evidence" value="ECO:0007669"/>
    <property type="project" value="InterPro"/>
</dbReference>
<dbReference type="Pfam" id="PF00795">
    <property type="entry name" value="CN_hydrolase"/>
    <property type="match status" value="1"/>
</dbReference>
<dbReference type="InterPro" id="IPR014445">
    <property type="entry name" value="Gln-dep_NAD_synthase"/>
</dbReference>
<dbReference type="Gene3D" id="1.10.10.1140">
    <property type="entry name" value="Glutamine-dependent NAD+ synthetase, C-terminal domain"/>
    <property type="match status" value="1"/>
</dbReference>
<keyword evidence="5 7" id="KW-0067">ATP-binding</keyword>
<evidence type="ECO:0000256" key="8">
    <source>
        <dbReference type="SAM" id="MobiDB-lite"/>
    </source>
</evidence>
<dbReference type="InterPro" id="IPR022310">
    <property type="entry name" value="NAD/GMP_synthase"/>
</dbReference>
<comment type="catalytic activity">
    <reaction evidence="7">
        <text>deamido-NAD(+) + L-glutamine + ATP + H2O = L-glutamate + AMP + diphosphate + NAD(+) + H(+)</text>
        <dbReference type="Rhea" id="RHEA:24384"/>
        <dbReference type="ChEBI" id="CHEBI:15377"/>
        <dbReference type="ChEBI" id="CHEBI:15378"/>
        <dbReference type="ChEBI" id="CHEBI:29985"/>
        <dbReference type="ChEBI" id="CHEBI:30616"/>
        <dbReference type="ChEBI" id="CHEBI:33019"/>
        <dbReference type="ChEBI" id="CHEBI:57540"/>
        <dbReference type="ChEBI" id="CHEBI:58359"/>
        <dbReference type="ChEBI" id="CHEBI:58437"/>
        <dbReference type="ChEBI" id="CHEBI:456215"/>
        <dbReference type="EC" id="6.3.5.1"/>
    </reaction>
</comment>
<feature type="domain" description="CN hydrolase" evidence="9">
    <location>
        <begin position="20"/>
        <end position="291"/>
    </location>
</feature>
<evidence type="ECO:0000256" key="5">
    <source>
        <dbReference type="ARBA" id="ARBA00022840"/>
    </source>
</evidence>
<dbReference type="InterPro" id="IPR036526">
    <property type="entry name" value="C-N_Hydrolase_sf"/>
</dbReference>
<keyword evidence="11" id="KW-1185">Reference proteome</keyword>
<dbReference type="Pfam" id="PF02540">
    <property type="entry name" value="NAD_synthase"/>
    <property type="match status" value="1"/>
</dbReference>
<feature type="region of interest" description="Disordered" evidence="8">
    <location>
        <begin position="677"/>
        <end position="697"/>
    </location>
</feature>
<dbReference type="GO" id="GO:0003952">
    <property type="term" value="F:NAD+ synthase (glutamine-hydrolyzing) activity"/>
    <property type="evidence" value="ECO:0007669"/>
    <property type="project" value="UniProtKB-UniRule"/>
</dbReference>
<dbReference type="SUPFAM" id="SSF52402">
    <property type="entry name" value="Adenine nucleotide alpha hydrolases-like"/>
    <property type="match status" value="1"/>
</dbReference>
<dbReference type="RefSeq" id="XP_009040486.1">
    <property type="nucleotide sequence ID" value="XM_009042238.1"/>
</dbReference>
<evidence type="ECO:0000313" key="10">
    <source>
        <dbReference type="EMBL" id="EGB04749.1"/>
    </source>
</evidence>
<gene>
    <name evidence="10" type="primary">NADE</name>
    <name evidence="10" type="ORF">AURANDRAFT_55011</name>
</gene>
<dbReference type="GO" id="GO:0005524">
    <property type="term" value="F:ATP binding"/>
    <property type="evidence" value="ECO:0007669"/>
    <property type="project" value="UniProtKB-UniRule"/>
</dbReference>
<dbReference type="PANTHER" id="PTHR23090:SF9">
    <property type="entry name" value="GLUTAMINE-DEPENDENT NAD(+) SYNTHETASE"/>
    <property type="match status" value="1"/>
</dbReference>
<dbReference type="GO" id="GO:0005737">
    <property type="term" value="C:cytoplasm"/>
    <property type="evidence" value="ECO:0007669"/>
    <property type="project" value="InterPro"/>
</dbReference>
<proteinExistence type="inferred from homology"/>
<dbReference type="FunFam" id="3.40.50.620:FF:000155">
    <property type="entry name" value="Glutamine-dependent NAD(+) synthetase"/>
    <property type="match status" value="1"/>
</dbReference>
<dbReference type="Proteomes" id="UP000002729">
    <property type="component" value="Unassembled WGS sequence"/>
</dbReference>
<dbReference type="AlphaFoldDB" id="F0YJ98"/>
<dbReference type="UniPathway" id="UPA00253">
    <property type="reaction ID" value="UER00334"/>
</dbReference>
<dbReference type="NCBIfam" id="NF002730">
    <property type="entry name" value="PRK02628.1"/>
    <property type="match status" value="1"/>
</dbReference>
<evidence type="ECO:0000256" key="7">
    <source>
        <dbReference type="PIRNR" id="PIRNR006630"/>
    </source>
</evidence>
<dbReference type="InParanoid" id="F0YJ98"/>
<comment type="similarity">
    <text evidence="2 7">In the C-terminal section; belongs to the NAD synthetase family.</text>
</comment>
<evidence type="ECO:0000256" key="3">
    <source>
        <dbReference type="ARBA" id="ARBA00022598"/>
    </source>
</evidence>
<dbReference type="PIRSF" id="PIRSF006630">
    <property type="entry name" value="NADS_GAT"/>
    <property type="match status" value="1"/>
</dbReference>
<reference evidence="10 11" key="1">
    <citation type="journal article" date="2011" name="Proc. Natl. Acad. Sci. U.S.A.">
        <title>Niche of harmful alga Aureococcus anophagefferens revealed through ecogenomics.</title>
        <authorList>
            <person name="Gobler C.J."/>
            <person name="Berry D.L."/>
            <person name="Dyhrman S.T."/>
            <person name="Wilhelm S.W."/>
            <person name="Salamov A."/>
            <person name="Lobanov A.V."/>
            <person name="Zhang Y."/>
            <person name="Collier J.L."/>
            <person name="Wurch L.L."/>
            <person name="Kustka A.B."/>
            <person name="Dill B.D."/>
            <person name="Shah M."/>
            <person name="VerBerkmoes N.C."/>
            <person name="Kuo A."/>
            <person name="Terry A."/>
            <person name="Pangilinan J."/>
            <person name="Lindquist E.A."/>
            <person name="Lucas S."/>
            <person name="Paulsen I.T."/>
            <person name="Hattenrath-Lehmann T.K."/>
            <person name="Talmage S.C."/>
            <person name="Walker E.A."/>
            <person name="Koch F."/>
            <person name="Burson A.M."/>
            <person name="Marcoval M.A."/>
            <person name="Tang Y.Z."/>
            <person name="Lecleir G.R."/>
            <person name="Coyne K.J."/>
            <person name="Berg G.M."/>
            <person name="Bertrand E.M."/>
            <person name="Saito M.A."/>
            <person name="Gladyshev V.N."/>
            <person name="Grigoriev I.V."/>
        </authorList>
    </citation>
    <scope>NUCLEOTIDE SEQUENCE [LARGE SCALE GENOMIC DNA]</scope>
    <source>
        <strain evidence="11">CCMP 1984</strain>
    </source>
</reference>
<accession>F0YJ98</accession>
<dbReference type="GeneID" id="20222461"/>
<dbReference type="InterPro" id="IPR003694">
    <property type="entry name" value="NAD_synthase"/>
</dbReference>
<evidence type="ECO:0000259" key="9">
    <source>
        <dbReference type="PROSITE" id="PS50263"/>
    </source>
</evidence>
<evidence type="ECO:0000256" key="1">
    <source>
        <dbReference type="ARBA" id="ARBA00005188"/>
    </source>
</evidence>
<protein>
    <recommendedName>
        <fullName evidence="7">Glutamine-dependent NAD(+) synthetase</fullName>
        <ecNumber evidence="7">6.3.5.1</ecNumber>
    </recommendedName>
    <alternativeName>
        <fullName evidence="7">NAD(+) synthase [glutamine-hydrolyzing]</fullName>
    </alternativeName>
</protein>
<dbReference type="PROSITE" id="PS50263">
    <property type="entry name" value="CN_HYDROLASE"/>
    <property type="match status" value="1"/>
</dbReference>
<keyword evidence="6 7" id="KW-0520">NAD</keyword>
<name>F0YJ98_AURAN</name>
<evidence type="ECO:0000256" key="6">
    <source>
        <dbReference type="ARBA" id="ARBA00023027"/>
    </source>
</evidence>
<dbReference type="EMBL" id="GL833147">
    <property type="protein sequence ID" value="EGB04749.1"/>
    <property type="molecule type" value="Genomic_DNA"/>
</dbReference>
<dbReference type="PANTHER" id="PTHR23090">
    <property type="entry name" value="NH 3 /GLUTAMINE-DEPENDENT NAD + SYNTHETASE"/>
    <property type="match status" value="1"/>
</dbReference>
<dbReference type="InterPro" id="IPR003010">
    <property type="entry name" value="C-N_Hydrolase"/>
</dbReference>